<dbReference type="InterPro" id="IPR042422">
    <property type="entry name" value="CC103"/>
</dbReference>
<feature type="compositionally biased region" description="Polar residues" evidence="1">
    <location>
        <begin position="278"/>
        <end position="287"/>
    </location>
</feature>
<dbReference type="InterPro" id="IPR031733">
    <property type="entry name" value="Dynein_attach_N"/>
</dbReference>
<dbReference type="PANTHER" id="PTHR28572:SF1">
    <property type="entry name" value="COILED-COIL DOMAIN-CONTAINING PROTEIN 103"/>
    <property type="match status" value="1"/>
</dbReference>
<gene>
    <name evidence="3" type="ORF">PGLA2088_LOCUS26386</name>
</gene>
<dbReference type="AlphaFoldDB" id="A0A813K256"/>
<name>A0A813K256_POLGL</name>
<sequence>MDLEGATVALLQSLKTAKSVPGKELLRIVDLHAGSCEELSGALQAAWSRLHRLITVLKSELRSVGITEVQGPDSGPSGIFSDLLTSLGVVTEAQPQQPEAPSGKIPAPSQDENAQASALGKALEDLEQGPGRALQAGRQLAAEFKEHAGIMLSVTKTTRTRLPAGTSAQARRREDPLQKYDASLFSFDRMKGEVTVAMKEDWKRDKIDDAKKRAIYDCRDYNEFKQRVAGCTLKPIAKNEFNAPPKFAFNRTVEGSTAVSGGLVASPPSISPLDRQGRGSNAGQGPKNSREVDRELRRRGSAEEKAALVVDYLSTGDDVYRVFGRELDAEVFRQLLEALEQAGTAAAVPPGTAQRFLEHVVGRCTGSAAQAEERGLVARLLARDQADASTVVPICATLGVTPSSVAAAARSLAEGKAENGDSSAGVPDSSAGSSSLAQDGLDCGGMD</sequence>
<organism evidence="3 4">
    <name type="scientific">Polarella glacialis</name>
    <name type="common">Dinoflagellate</name>
    <dbReference type="NCBI Taxonomy" id="89957"/>
    <lineage>
        <taxon>Eukaryota</taxon>
        <taxon>Sar</taxon>
        <taxon>Alveolata</taxon>
        <taxon>Dinophyceae</taxon>
        <taxon>Suessiales</taxon>
        <taxon>Suessiaceae</taxon>
        <taxon>Polarella</taxon>
    </lineage>
</organism>
<dbReference type="Proteomes" id="UP000626109">
    <property type="component" value="Unassembled WGS sequence"/>
</dbReference>
<feature type="domain" description="Dynein attachment factor N-terminal" evidence="2">
    <location>
        <begin position="186"/>
        <end position="242"/>
    </location>
</feature>
<comment type="caution">
    <text evidence="3">The sequence shown here is derived from an EMBL/GenBank/DDBJ whole genome shotgun (WGS) entry which is preliminary data.</text>
</comment>
<dbReference type="GO" id="GO:0007368">
    <property type="term" value="P:determination of left/right symmetry"/>
    <property type="evidence" value="ECO:0007669"/>
    <property type="project" value="TreeGrafter"/>
</dbReference>
<evidence type="ECO:0000313" key="4">
    <source>
        <dbReference type="Proteomes" id="UP000626109"/>
    </source>
</evidence>
<feature type="region of interest" description="Disordered" evidence="1">
    <location>
        <begin position="263"/>
        <end position="299"/>
    </location>
</feature>
<dbReference type="Pfam" id="PF15867">
    <property type="entry name" value="Dynein_attach_N"/>
    <property type="match status" value="1"/>
</dbReference>
<dbReference type="GO" id="GO:0036159">
    <property type="term" value="P:inner dynein arm assembly"/>
    <property type="evidence" value="ECO:0007669"/>
    <property type="project" value="TreeGrafter"/>
</dbReference>
<reference evidence="3" key="1">
    <citation type="submission" date="2021-02" db="EMBL/GenBank/DDBJ databases">
        <authorList>
            <person name="Dougan E. K."/>
            <person name="Rhodes N."/>
            <person name="Thang M."/>
            <person name="Chan C."/>
        </authorList>
    </citation>
    <scope>NUCLEOTIDE SEQUENCE</scope>
</reference>
<dbReference type="GO" id="GO:0005576">
    <property type="term" value="C:extracellular region"/>
    <property type="evidence" value="ECO:0007669"/>
    <property type="project" value="GOC"/>
</dbReference>
<evidence type="ECO:0000256" key="1">
    <source>
        <dbReference type="SAM" id="MobiDB-lite"/>
    </source>
</evidence>
<dbReference type="EMBL" id="CAJNNW010027045">
    <property type="protein sequence ID" value="CAE8689254.1"/>
    <property type="molecule type" value="Genomic_DNA"/>
</dbReference>
<evidence type="ECO:0000259" key="2">
    <source>
        <dbReference type="Pfam" id="PF15867"/>
    </source>
</evidence>
<dbReference type="GO" id="GO:0003351">
    <property type="term" value="P:epithelial cilium movement involved in extracellular fluid movement"/>
    <property type="evidence" value="ECO:0007669"/>
    <property type="project" value="TreeGrafter"/>
</dbReference>
<evidence type="ECO:0000313" key="3">
    <source>
        <dbReference type="EMBL" id="CAE8689254.1"/>
    </source>
</evidence>
<feature type="region of interest" description="Disordered" evidence="1">
    <location>
        <begin position="412"/>
        <end position="447"/>
    </location>
</feature>
<feature type="region of interest" description="Disordered" evidence="1">
    <location>
        <begin position="93"/>
        <end position="118"/>
    </location>
</feature>
<dbReference type="PANTHER" id="PTHR28572">
    <property type="entry name" value="COILED-COIL DOMAIN-CONTAINING PROTEIN 103"/>
    <property type="match status" value="1"/>
</dbReference>
<accession>A0A813K256</accession>
<feature type="compositionally biased region" description="Basic and acidic residues" evidence="1">
    <location>
        <begin position="288"/>
        <end position="299"/>
    </location>
</feature>
<proteinExistence type="predicted"/>
<protein>
    <recommendedName>
        <fullName evidence="2">Dynein attachment factor N-terminal domain-containing protein</fullName>
    </recommendedName>
</protein>
<dbReference type="GO" id="GO:0036157">
    <property type="term" value="C:outer dynein arm"/>
    <property type="evidence" value="ECO:0007669"/>
    <property type="project" value="InterPro"/>
</dbReference>